<evidence type="ECO:0000313" key="11">
    <source>
        <dbReference type="EMBL" id="KZO91302.1"/>
    </source>
</evidence>
<dbReference type="SUPFAM" id="SSF52540">
    <property type="entry name" value="P-loop containing nucleoside triphosphate hydrolases"/>
    <property type="match status" value="1"/>
</dbReference>
<evidence type="ECO:0000256" key="2">
    <source>
        <dbReference type="ARBA" id="ARBA00022692"/>
    </source>
</evidence>
<keyword evidence="2" id="KW-0812">Transmembrane</keyword>
<dbReference type="GO" id="GO:0016887">
    <property type="term" value="F:ATP hydrolysis activity"/>
    <property type="evidence" value="ECO:0007669"/>
    <property type="project" value="InterPro"/>
</dbReference>
<comment type="subcellular location">
    <subcellularLocation>
        <location evidence="1">Mitochondrion membrane</location>
    </subcellularLocation>
</comment>
<dbReference type="InterPro" id="IPR050747">
    <property type="entry name" value="Mitochondrial_chaperone_BCS1"/>
</dbReference>
<evidence type="ECO:0000313" key="12">
    <source>
        <dbReference type="Proteomes" id="UP000076738"/>
    </source>
</evidence>
<evidence type="ECO:0000259" key="10">
    <source>
        <dbReference type="SMART" id="SM01024"/>
    </source>
</evidence>
<evidence type="ECO:0000256" key="5">
    <source>
        <dbReference type="ARBA" id="ARBA00022840"/>
    </source>
</evidence>
<evidence type="ECO:0000256" key="7">
    <source>
        <dbReference type="ARBA" id="ARBA00023128"/>
    </source>
</evidence>
<dbReference type="SMART" id="SM01024">
    <property type="entry name" value="BCS1_N"/>
    <property type="match status" value="1"/>
</dbReference>
<dbReference type="Pfam" id="PF25426">
    <property type="entry name" value="AAA_lid_BCS1"/>
    <property type="match status" value="1"/>
</dbReference>
<reference evidence="11 12" key="1">
    <citation type="journal article" date="2016" name="Mol. Biol. Evol.">
        <title>Comparative Genomics of Early-Diverging Mushroom-Forming Fungi Provides Insights into the Origins of Lignocellulose Decay Capabilities.</title>
        <authorList>
            <person name="Nagy L.G."/>
            <person name="Riley R."/>
            <person name="Tritt A."/>
            <person name="Adam C."/>
            <person name="Daum C."/>
            <person name="Floudas D."/>
            <person name="Sun H."/>
            <person name="Yadav J.S."/>
            <person name="Pangilinan J."/>
            <person name="Larsson K.H."/>
            <person name="Matsuura K."/>
            <person name="Barry K."/>
            <person name="Labutti K."/>
            <person name="Kuo R."/>
            <person name="Ohm R.A."/>
            <person name="Bhattacharya S.S."/>
            <person name="Shirouzu T."/>
            <person name="Yoshinaga Y."/>
            <person name="Martin F.M."/>
            <person name="Grigoriev I.V."/>
            <person name="Hibbett D.S."/>
        </authorList>
    </citation>
    <scope>NUCLEOTIDE SEQUENCE [LARGE SCALE GENOMIC DNA]</scope>
    <source>
        <strain evidence="11 12">TUFC12733</strain>
    </source>
</reference>
<accession>A0A167H6W6</accession>
<proteinExistence type="predicted"/>
<evidence type="ECO:0000256" key="6">
    <source>
        <dbReference type="ARBA" id="ARBA00022989"/>
    </source>
</evidence>
<feature type="domain" description="BCS1 N-terminal" evidence="10">
    <location>
        <begin position="71"/>
        <end position="206"/>
    </location>
</feature>
<organism evidence="11 12">
    <name type="scientific">Calocera viscosa (strain TUFC12733)</name>
    <dbReference type="NCBI Taxonomy" id="1330018"/>
    <lineage>
        <taxon>Eukaryota</taxon>
        <taxon>Fungi</taxon>
        <taxon>Dikarya</taxon>
        <taxon>Basidiomycota</taxon>
        <taxon>Agaricomycotina</taxon>
        <taxon>Dacrymycetes</taxon>
        <taxon>Dacrymycetales</taxon>
        <taxon>Dacrymycetaceae</taxon>
        <taxon>Calocera</taxon>
    </lineage>
</organism>
<keyword evidence="4" id="KW-0378">Hydrolase</keyword>
<name>A0A167H6W6_CALVF</name>
<dbReference type="InterPro" id="IPR057495">
    <property type="entry name" value="AAA_lid_BCS1"/>
</dbReference>
<dbReference type="OrthoDB" id="10251412at2759"/>
<dbReference type="STRING" id="1330018.A0A167H6W6"/>
<dbReference type="InterPro" id="IPR014851">
    <property type="entry name" value="BCS1_N"/>
</dbReference>
<dbReference type="InterPro" id="IPR003959">
    <property type="entry name" value="ATPase_AAA_core"/>
</dbReference>
<keyword evidence="7" id="KW-0496">Mitochondrion</keyword>
<dbReference type="Pfam" id="PF08740">
    <property type="entry name" value="BCS1_N"/>
    <property type="match status" value="1"/>
</dbReference>
<dbReference type="AlphaFoldDB" id="A0A167H6W6"/>
<comment type="catalytic activity">
    <reaction evidence="9">
        <text>ATP + H2O = ADP + phosphate + H(+)</text>
        <dbReference type="Rhea" id="RHEA:13065"/>
        <dbReference type="ChEBI" id="CHEBI:15377"/>
        <dbReference type="ChEBI" id="CHEBI:15378"/>
        <dbReference type="ChEBI" id="CHEBI:30616"/>
        <dbReference type="ChEBI" id="CHEBI:43474"/>
        <dbReference type="ChEBI" id="CHEBI:456216"/>
    </reaction>
    <physiologicalReaction direction="left-to-right" evidence="9">
        <dbReference type="Rhea" id="RHEA:13066"/>
    </physiologicalReaction>
</comment>
<keyword evidence="5" id="KW-0067">ATP-binding</keyword>
<dbReference type="GO" id="GO:0005524">
    <property type="term" value="F:ATP binding"/>
    <property type="evidence" value="ECO:0007669"/>
    <property type="project" value="UniProtKB-KW"/>
</dbReference>
<evidence type="ECO:0000256" key="3">
    <source>
        <dbReference type="ARBA" id="ARBA00022741"/>
    </source>
</evidence>
<gene>
    <name evidence="11" type="ORF">CALVIDRAFT_588903</name>
</gene>
<evidence type="ECO:0000256" key="4">
    <source>
        <dbReference type="ARBA" id="ARBA00022801"/>
    </source>
</evidence>
<keyword evidence="8" id="KW-0472">Membrane</keyword>
<sequence>MVANQQLTVDSRFKGFNGAFLEAHRRVEDSKNTRLKDTDALGSNVRDTDCGLKRKREEAWNIERRKIMGELALSASLTLLRRGLVSADTLVRRRLLTALEIPSTDKSHSWVLAWISRQFSPFSKRGFRSHQVSVNTNLVNKDSGATALGFRRVPGEGTHFTPYRGASEAYELESKAVENRKVIWSALGAEWKPLSPPRRKRVLDSVVLDKGIKERILWRMSRRKSSFVQALAGTLSMDIGILNLSERGQTDDKLSSVLVNAPPRSIILLEDFDAAFNTRVQTSSDGYQSEITLSGQLKALDGVGGPESRMIFMTTNRPSTLDDATQAQVKVLFERFYVQPSVEEGEARLESMLKGRSVTMAALQGLFVISGDGPEMALRSLGTVLYQKREPI</sequence>
<keyword evidence="3" id="KW-0547">Nucleotide-binding</keyword>
<keyword evidence="6" id="KW-1133">Transmembrane helix</keyword>
<dbReference type="EMBL" id="KV417325">
    <property type="protein sequence ID" value="KZO91302.1"/>
    <property type="molecule type" value="Genomic_DNA"/>
</dbReference>
<dbReference type="Gene3D" id="3.40.50.300">
    <property type="entry name" value="P-loop containing nucleotide triphosphate hydrolases"/>
    <property type="match status" value="1"/>
</dbReference>
<evidence type="ECO:0000256" key="1">
    <source>
        <dbReference type="ARBA" id="ARBA00004325"/>
    </source>
</evidence>
<evidence type="ECO:0000256" key="8">
    <source>
        <dbReference type="ARBA" id="ARBA00023136"/>
    </source>
</evidence>
<dbReference type="InterPro" id="IPR027417">
    <property type="entry name" value="P-loop_NTPase"/>
</dbReference>
<dbReference type="Pfam" id="PF00004">
    <property type="entry name" value="AAA"/>
    <property type="match status" value="1"/>
</dbReference>
<evidence type="ECO:0000256" key="9">
    <source>
        <dbReference type="ARBA" id="ARBA00048778"/>
    </source>
</evidence>
<dbReference type="GO" id="GO:0031966">
    <property type="term" value="C:mitochondrial membrane"/>
    <property type="evidence" value="ECO:0007669"/>
    <property type="project" value="UniProtKB-SubCell"/>
</dbReference>
<dbReference type="Proteomes" id="UP000076738">
    <property type="component" value="Unassembled WGS sequence"/>
</dbReference>
<dbReference type="PANTHER" id="PTHR23070">
    <property type="entry name" value="BCS1 AAA-TYPE ATPASE"/>
    <property type="match status" value="1"/>
</dbReference>
<keyword evidence="12" id="KW-1185">Reference proteome</keyword>
<protein>
    <recommendedName>
        <fullName evidence="10">BCS1 N-terminal domain-containing protein</fullName>
    </recommendedName>
</protein>